<organism evidence="1 2">
    <name type="scientific">Lobosporangium transversale</name>
    <dbReference type="NCBI Taxonomy" id="64571"/>
    <lineage>
        <taxon>Eukaryota</taxon>
        <taxon>Fungi</taxon>
        <taxon>Fungi incertae sedis</taxon>
        <taxon>Mucoromycota</taxon>
        <taxon>Mortierellomycotina</taxon>
        <taxon>Mortierellomycetes</taxon>
        <taxon>Mortierellales</taxon>
        <taxon>Mortierellaceae</taxon>
        <taxon>Lobosporangium</taxon>
    </lineage>
</organism>
<dbReference type="GeneID" id="33570586"/>
<evidence type="ECO:0000313" key="1">
    <source>
        <dbReference type="EMBL" id="ORZ18398.1"/>
    </source>
</evidence>
<name>A0A1Y2GQ74_9FUNG</name>
<accession>A0A1Y2GQ74</accession>
<protein>
    <submittedName>
        <fullName evidence="1">Uncharacterized protein</fullName>
    </submittedName>
</protein>
<dbReference type="EMBL" id="MCFF01000015">
    <property type="protein sequence ID" value="ORZ18398.1"/>
    <property type="molecule type" value="Genomic_DNA"/>
</dbReference>
<comment type="caution">
    <text evidence="1">The sequence shown here is derived from an EMBL/GenBank/DDBJ whole genome shotgun (WGS) entry which is preliminary data.</text>
</comment>
<dbReference type="STRING" id="64571.A0A1Y2GQ74"/>
<dbReference type="RefSeq" id="XP_021882193.1">
    <property type="nucleotide sequence ID" value="XM_022028743.1"/>
</dbReference>
<keyword evidence="2" id="KW-1185">Reference proteome</keyword>
<dbReference type="InParanoid" id="A0A1Y2GQ74"/>
<evidence type="ECO:0000313" key="2">
    <source>
        <dbReference type="Proteomes" id="UP000193648"/>
    </source>
</evidence>
<dbReference type="AlphaFoldDB" id="A0A1Y2GQ74"/>
<sequence length="206" mass="22612">MMELWNKFSADSDGSIRRVLAGPMDVGKSYLAIFLAAKAYAEGWPTLYVANAAALAKSAVADKNGARVVFAGTAHASCERVYISYDIENWVEFVGPLSDNIFGRILSLSALPSRDAVIKEVERVTNNVPREVVKLIDYIGDASGLDDDTIRIGRFESERCNTFRLSMGNIKESVFSFPAYRLQRLMTALLQLCSADANFQSSPPSP</sequence>
<dbReference type="Proteomes" id="UP000193648">
    <property type="component" value="Unassembled WGS sequence"/>
</dbReference>
<reference evidence="1 2" key="1">
    <citation type="submission" date="2016-07" db="EMBL/GenBank/DDBJ databases">
        <title>Pervasive Adenine N6-methylation of Active Genes in Fungi.</title>
        <authorList>
            <consortium name="DOE Joint Genome Institute"/>
            <person name="Mondo S.J."/>
            <person name="Dannebaum R.O."/>
            <person name="Kuo R.C."/>
            <person name="Labutti K."/>
            <person name="Haridas S."/>
            <person name="Kuo A."/>
            <person name="Salamov A."/>
            <person name="Ahrendt S.R."/>
            <person name="Lipzen A."/>
            <person name="Sullivan W."/>
            <person name="Andreopoulos W.B."/>
            <person name="Clum A."/>
            <person name="Lindquist E."/>
            <person name="Daum C."/>
            <person name="Ramamoorthy G.K."/>
            <person name="Gryganskyi A."/>
            <person name="Culley D."/>
            <person name="Magnuson J.K."/>
            <person name="James T.Y."/>
            <person name="O'Malley M.A."/>
            <person name="Stajich J.E."/>
            <person name="Spatafora J.W."/>
            <person name="Visel A."/>
            <person name="Grigoriev I.V."/>
        </authorList>
    </citation>
    <scope>NUCLEOTIDE SEQUENCE [LARGE SCALE GENOMIC DNA]</scope>
    <source>
        <strain evidence="1 2">NRRL 3116</strain>
    </source>
</reference>
<dbReference type="OrthoDB" id="2303713at2759"/>
<gene>
    <name evidence="1" type="ORF">BCR41DRAFT_395637</name>
</gene>
<proteinExistence type="predicted"/>